<feature type="chain" id="PRO_5044548183" evidence="3">
    <location>
        <begin position="24"/>
        <end position="169"/>
    </location>
</feature>
<dbReference type="SMART" id="SM00935">
    <property type="entry name" value="OmpH"/>
    <property type="match status" value="1"/>
</dbReference>
<evidence type="ECO:0000256" key="2">
    <source>
        <dbReference type="ARBA" id="ARBA00022729"/>
    </source>
</evidence>
<dbReference type="Gene3D" id="3.30.910.20">
    <property type="entry name" value="Skp domain"/>
    <property type="match status" value="1"/>
</dbReference>
<dbReference type="GO" id="GO:0050821">
    <property type="term" value="P:protein stabilization"/>
    <property type="evidence" value="ECO:0007669"/>
    <property type="project" value="TreeGrafter"/>
</dbReference>
<dbReference type="InterPro" id="IPR024930">
    <property type="entry name" value="Skp_dom_sf"/>
</dbReference>
<dbReference type="EMBL" id="CP014206">
    <property type="protein sequence ID" value="AMK11407.1"/>
    <property type="molecule type" value="Genomic_DNA"/>
</dbReference>
<organism evidence="5 7">
    <name type="scientific">Pseudodesulfovibrio indicus</name>
    <dbReference type="NCBI Taxonomy" id="1716143"/>
    <lineage>
        <taxon>Bacteria</taxon>
        <taxon>Pseudomonadati</taxon>
        <taxon>Thermodesulfobacteriota</taxon>
        <taxon>Desulfovibrionia</taxon>
        <taxon>Desulfovibrionales</taxon>
        <taxon>Desulfovibrionaceae</taxon>
    </lineage>
</organism>
<dbReference type="EMBL" id="SOBK01000003">
    <property type="protein sequence ID" value="TDT89798.1"/>
    <property type="molecule type" value="Genomic_DNA"/>
</dbReference>
<reference evidence="5 7" key="2">
    <citation type="submission" date="2019-03" db="EMBL/GenBank/DDBJ databases">
        <title>Genomic Encyclopedia of Type Strains, Phase IV (KMG-IV): sequencing the most valuable type-strain genomes for metagenomic binning, comparative biology and taxonomic classification.</title>
        <authorList>
            <person name="Goeker M."/>
        </authorList>
    </citation>
    <scope>NUCLEOTIDE SEQUENCE [LARGE SCALE GENOMIC DNA]</scope>
    <source>
        <strain evidence="5 7">DSM 101483</strain>
    </source>
</reference>
<evidence type="ECO:0000313" key="6">
    <source>
        <dbReference type="Proteomes" id="UP000055611"/>
    </source>
</evidence>
<dbReference type="Proteomes" id="UP000055611">
    <property type="component" value="Chromosome"/>
</dbReference>
<reference evidence="4 6" key="1">
    <citation type="journal article" date="2016" name="Front. Microbiol.">
        <title>Genome Sequence of the Piezophilic, Mesophilic Sulfate-Reducing Bacterium Desulfovibrio indicus J2T.</title>
        <authorList>
            <person name="Cao J."/>
            <person name="Maignien L."/>
            <person name="Shao Z."/>
            <person name="Alain K."/>
            <person name="Jebbar M."/>
        </authorList>
    </citation>
    <scope>NUCLEOTIDE SEQUENCE [LARGE SCALE GENOMIC DNA]</scope>
    <source>
        <strain evidence="4 6">J2</strain>
    </source>
</reference>
<dbReference type="PANTHER" id="PTHR35089">
    <property type="entry name" value="CHAPERONE PROTEIN SKP"/>
    <property type="match status" value="1"/>
</dbReference>
<evidence type="ECO:0000313" key="5">
    <source>
        <dbReference type="EMBL" id="TDT89798.1"/>
    </source>
</evidence>
<protein>
    <submittedName>
        <fullName evidence="4">Molecular chaperone Skp</fullName>
    </submittedName>
    <submittedName>
        <fullName evidence="5">Periplasmic chaperone for outer membrane proteins Skp</fullName>
    </submittedName>
</protein>
<keyword evidence="6" id="KW-1185">Reference proteome</keyword>
<dbReference type="InterPro" id="IPR005632">
    <property type="entry name" value="Chaperone_Skp"/>
</dbReference>
<name>A0A126QNL1_9BACT</name>
<evidence type="ECO:0000313" key="7">
    <source>
        <dbReference type="Proteomes" id="UP000295506"/>
    </source>
</evidence>
<dbReference type="GO" id="GO:0005829">
    <property type="term" value="C:cytosol"/>
    <property type="evidence" value="ECO:0007669"/>
    <property type="project" value="TreeGrafter"/>
</dbReference>
<evidence type="ECO:0000256" key="1">
    <source>
        <dbReference type="ARBA" id="ARBA00009091"/>
    </source>
</evidence>
<dbReference type="Proteomes" id="UP000295506">
    <property type="component" value="Unassembled WGS sequence"/>
</dbReference>
<dbReference type="RefSeq" id="WP_066803055.1">
    <property type="nucleotide sequence ID" value="NZ_CAUVXY020000015.1"/>
</dbReference>
<gene>
    <name evidence="4" type="ORF">AWY79_09910</name>
    <name evidence="5" type="ORF">EDC59_10394</name>
</gene>
<proteinExistence type="inferred from homology"/>
<sequence length="169" mass="19153">MKCVKSCLWLTVLCLLLAAPASAQESKVGFVNPQRIINESRIGKIAQEDLAGLGKEKDRRVRDALAKVNKLQESLKEDALSVSEQQSRENALRTTVRDYERLVENSNLEIQAEERRLIQFVMRHADSILRTIARERGFTMILTDPEIIGYVDGSMDITDRVIKELNALI</sequence>
<dbReference type="KEGG" id="dej:AWY79_09910"/>
<evidence type="ECO:0000256" key="3">
    <source>
        <dbReference type="SAM" id="SignalP"/>
    </source>
</evidence>
<dbReference type="PANTHER" id="PTHR35089:SF1">
    <property type="entry name" value="CHAPERONE PROTEIN SKP"/>
    <property type="match status" value="1"/>
</dbReference>
<dbReference type="SUPFAM" id="SSF111384">
    <property type="entry name" value="OmpH-like"/>
    <property type="match status" value="1"/>
</dbReference>
<dbReference type="GO" id="GO:0051082">
    <property type="term" value="F:unfolded protein binding"/>
    <property type="evidence" value="ECO:0007669"/>
    <property type="project" value="InterPro"/>
</dbReference>
<dbReference type="AlphaFoldDB" id="A0A126QNL1"/>
<dbReference type="OrthoDB" id="5294628at2"/>
<comment type="similarity">
    <text evidence="1">Belongs to the Skp family.</text>
</comment>
<accession>A0A126QNL1</accession>
<evidence type="ECO:0000313" key="4">
    <source>
        <dbReference type="EMBL" id="AMK11407.1"/>
    </source>
</evidence>
<keyword evidence="2 3" id="KW-0732">Signal</keyword>
<dbReference type="Pfam" id="PF03938">
    <property type="entry name" value="OmpH"/>
    <property type="match status" value="1"/>
</dbReference>
<feature type="signal peptide" evidence="3">
    <location>
        <begin position="1"/>
        <end position="23"/>
    </location>
</feature>